<organism evidence="1 2">
    <name type="scientific">Dovyalis caffra</name>
    <dbReference type="NCBI Taxonomy" id="77055"/>
    <lineage>
        <taxon>Eukaryota</taxon>
        <taxon>Viridiplantae</taxon>
        <taxon>Streptophyta</taxon>
        <taxon>Embryophyta</taxon>
        <taxon>Tracheophyta</taxon>
        <taxon>Spermatophyta</taxon>
        <taxon>Magnoliopsida</taxon>
        <taxon>eudicotyledons</taxon>
        <taxon>Gunneridae</taxon>
        <taxon>Pentapetalae</taxon>
        <taxon>rosids</taxon>
        <taxon>fabids</taxon>
        <taxon>Malpighiales</taxon>
        <taxon>Salicaceae</taxon>
        <taxon>Flacourtieae</taxon>
        <taxon>Dovyalis</taxon>
    </lineage>
</organism>
<comment type="caution">
    <text evidence="1">The sequence shown here is derived from an EMBL/GenBank/DDBJ whole genome shotgun (WGS) entry which is preliminary data.</text>
</comment>
<dbReference type="Proteomes" id="UP001314170">
    <property type="component" value="Unassembled WGS sequence"/>
</dbReference>
<dbReference type="EMBL" id="CAWUPB010000071">
    <property type="protein sequence ID" value="CAK7323193.1"/>
    <property type="molecule type" value="Genomic_DNA"/>
</dbReference>
<protein>
    <submittedName>
        <fullName evidence="1">Uncharacterized protein</fullName>
    </submittedName>
</protein>
<evidence type="ECO:0000313" key="2">
    <source>
        <dbReference type="Proteomes" id="UP001314170"/>
    </source>
</evidence>
<reference evidence="1 2" key="1">
    <citation type="submission" date="2024-01" db="EMBL/GenBank/DDBJ databases">
        <authorList>
            <person name="Waweru B."/>
        </authorList>
    </citation>
    <scope>NUCLEOTIDE SEQUENCE [LARGE SCALE GENOMIC DNA]</scope>
</reference>
<accession>A0AAV1QQP9</accession>
<keyword evidence="2" id="KW-1185">Reference proteome</keyword>
<sequence>MDVMIMVMVVVEKASMGDDGGEKKNSYSGVSIGEVRAMKERDNAIASFGDNFAMTGSKLDDWVMVTIRWFGGSYVFGPENGSWLVSFRAAMRMLVDVFGWRALNKRRCLPGNGNALTRQIKEAKTKLRCDLLRKEEGLHIVIAETSINSLAHGCGTGGPRTLSTQLKLILMCAN</sequence>
<proteinExistence type="predicted"/>
<dbReference type="AlphaFoldDB" id="A0AAV1QQP9"/>
<gene>
    <name evidence="1" type="ORF">DCAF_LOCUS810</name>
</gene>
<name>A0AAV1QQP9_9ROSI</name>
<evidence type="ECO:0000313" key="1">
    <source>
        <dbReference type="EMBL" id="CAK7323193.1"/>
    </source>
</evidence>